<evidence type="ECO:0000256" key="1">
    <source>
        <dbReference type="ARBA" id="ARBA00004651"/>
    </source>
</evidence>
<dbReference type="AlphaFoldDB" id="A0A1I0X4B6"/>
<comment type="similarity">
    <text evidence="7 10">Belongs to the fluoride channel Fluc/FEX (TC 1.A.43) family.</text>
</comment>
<keyword evidence="10" id="KW-0813">Transport</keyword>
<dbReference type="GO" id="GO:0046872">
    <property type="term" value="F:metal ion binding"/>
    <property type="evidence" value="ECO:0007669"/>
    <property type="project" value="UniProtKB-KW"/>
</dbReference>
<dbReference type="NCBIfam" id="TIGR00494">
    <property type="entry name" value="crcB"/>
    <property type="match status" value="1"/>
</dbReference>
<feature type="transmembrane region" description="Helical" evidence="10">
    <location>
        <begin position="61"/>
        <end position="80"/>
    </location>
</feature>
<gene>
    <name evidence="10" type="primary">fluC</name>
    <name evidence="10" type="synonym">crcB</name>
    <name evidence="11" type="ORF">SAMN04488072_10491</name>
</gene>
<evidence type="ECO:0000256" key="8">
    <source>
        <dbReference type="ARBA" id="ARBA00035585"/>
    </source>
</evidence>
<keyword evidence="2 10" id="KW-1003">Cell membrane</keyword>
<keyword evidence="10" id="KW-0915">Sodium</keyword>
<dbReference type="OrthoDB" id="9815830at2"/>
<comment type="function">
    <text evidence="9 10">Fluoride-specific ion channel. Important for reducing fluoride concentration in the cell, thus reducing its toxicity.</text>
</comment>
<proteinExistence type="inferred from homology"/>
<evidence type="ECO:0000256" key="10">
    <source>
        <dbReference type="HAMAP-Rule" id="MF_00454"/>
    </source>
</evidence>
<dbReference type="STRING" id="237679.SAMN04488072_10491"/>
<evidence type="ECO:0000256" key="4">
    <source>
        <dbReference type="ARBA" id="ARBA00022989"/>
    </source>
</evidence>
<dbReference type="Proteomes" id="UP000198642">
    <property type="component" value="Unassembled WGS sequence"/>
</dbReference>
<sequence length="116" mass="12419">MIWLIGLGGSLGAASRYLIAEWMKHKTRAFPAGTWIVNIAGSFLLGMLADFHLANDMNDALWLLLGAGFCGSFTTFSTFGHETVTLLQSDQYKTAGLYVVASIAVGLAAATVGFWI</sequence>
<dbReference type="GO" id="GO:0062054">
    <property type="term" value="F:fluoride channel activity"/>
    <property type="evidence" value="ECO:0007669"/>
    <property type="project" value="UniProtKB-UniRule"/>
</dbReference>
<dbReference type="Pfam" id="PF02537">
    <property type="entry name" value="CRCB"/>
    <property type="match status" value="1"/>
</dbReference>
<dbReference type="HAMAP" id="MF_00454">
    <property type="entry name" value="FluC"/>
    <property type="match status" value="1"/>
</dbReference>
<evidence type="ECO:0000313" key="11">
    <source>
        <dbReference type="EMBL" id="SFA94893.1"/>
    </source>
</evidence>
<keyword evidence="5 10" id="KW-0472">Membrane</keyword>
<keyword evidence="10" id="KW-0406">Ion transport</keyword>
<keyword evidence="6 10" id="KW-0407">Ion channel</keyword>
<comment type="activity regulation">
    <text evidence="10">Na(+) is not transported, but it plays an essential structural role and its presence is essential for fluoride channel function.</text>
</comment>
<evidence type="ECO:0000256" key="6">
    <source>
        <dbReference type="ARBA" id="ARBA00023303"/>
    </source>
</evidence>
<dbReference type="PANTHER" id="PTHR28259">
    <property type="entry name" value="FLUORIDE EXPORT PROTEIN 1-RELATED"/>
    <property type="match status" value="1"/>
</dbReference>
<evidence type="ECO:0000256" key="7">
    <source>
        <dbReference type="ARBA" id="ARBA00035120"/>
    </source>
</evidence>
<evidence type="ECO:0000256" key="9">
    <source>
        <dbReference type="ARBA" id="ARBA00049940"/>
    </source>
</evidence>
<feature type="transmembrane region" description="Helical" evidence="10">
    <location>
        <begin position="30"/>
        <end position="49"/>
    </location>
</feature>
<evidence type="ECO:0000313" key="12">
    <source>
        <dbReference type="Proteomes" id="UP000198642"/>
    </source>
</evidence>
<dbReference type="EMBL" id="FOJW01000004">
    <property type="protein sequence ID" value="SFA94893.1"/>
    <property type="molecule type" value="Genomic_DNA"/>
</dbReference>
<feature type="transmembrane region" description="Helical" evidence="10">
    <location>
        <begin position="95"/>
        <end position="115"/>
    </location>
</feature>
<protein>
    <recommendedName>
        <fullName evidence="10">Fluoride-specific ion channel FluC</fullName>
    </recommendedName>
</protein>
<evidence type="ECO:0000256" key="2">
    <source>
        <dbReference type="ARBA" id="ARBA00022475"/>
    </source>
</evidence>
<reference evidence="11 12" key="1">
    <citation type="submission" date="2016-10" db="EMBL/GenBank/DDBJ databases">
        <authorList>
            <person name="de Groot N.N."/>
        </authorList>
    </citation>
    <scope>NUCLEOTIDE SEQUENCE [LARGE SCALE GENOMIC DNA]</scope>
    <source>
        <strain evidence="11 12">CGMCC 1.3702</strain>
    </source>
</reference>
<feature type="binding site" evidence="10">
    <location>
        <position position="74"/>
    </location>
    <ligand>
        <name>Na(+)</name>
        <dbReference type="ChEBI" id="CHEBI:29101"/>
        <note>structural</note>
    </ligand>
</feature>
<dbReference type="PANTHER" id="PTHR28259:SF1">
    <property type="entry name" value="FLUORIDE EXPORT PROTEIN 1-RELATED"/>
    <property type="match status" value="1"/>
</dbReference>
<accession>A0A1I0X4B6</accession>
<keyword evidence="12" id="KW-1185">Reference proteome</keyword>
<feature type="binding site" evidence="10">
    <location>
        <position position="71"/>
    </location>
    <ligand>
        <name>Na(+)</name>
        <dbReference type="ChEBI" id="CHEBI:29101"/>
        <note>structural</note>
    </ligand>
</feature>
<dbReference type="GO" id="GO:0140114">
    <property type="term" value="P:cellular detoxification of fluoride"/>
    <property type="evidence" value="ECO:0007669"/>
    <property type="project" value="UniProtKB-UniRule"/>
</dbReference>
<keyword evidence="4 10" id="KW-1133">Transmembrane helix</keyword>
<evidence type="ECO:0000256" key="3">
    <source>
        <dbReference type="ARBA" id="ARBA00022692"/>
    </source>
</evidence>
<comment type="subcellular location">
    <subcellularLocation>
        <location evidence="1 10">Cell membrane</location>
        <topology evidence="1 10">Multi-pass membrane protein</topology>
    </subcellularLocation>
</comment>
<evidence type="ECO:0000256" key="5">
    <source>
        <dbReference type="ARBA" id="ARBA00023136"/>
    </source>
</evidence>
<dbReference type="GO" id="GO:0005886">
    <property type="term" value="C:plasma membrane"/>
    <property type="evidence" value="ECO:0007669"/>
    <property type="project" value="UniProtKB-SubCell"/>
</dbReference>
<organism evidence="11 12">
    <name type="scientific">Lentibacillus halodurans</name>
    <dbReference type="NCBI Taxonomy" id="237679"/>
    <lineage>
        <taxon>Bacteria</taxon>
        <taxon>Bacillati</taxon>
        <taxon>Bacillota</taxon>
        <taxon>Bacilli</taxon>
        <taxon>Bacillales</taxon>
        <taxon>Bacillaceae</taxon>
        <taxon>Lentibacillus</taxon>
    </lineage>
</organism>
<name>A0A1I0X4B6_9BACI</name>
<keyword evidence="3 10" id="KW-0812">Transmembrane</keyword>
<keyword evidence="10" id="KW-0479">Metal-binding</keyword>
<dbReference type="RefSeq" id="WP_090235226.1">
    <property type="nucleotide sequence ID" value="NZ_FOJW01000004.1"/>
</dbReference>
<dbReference type="InterPro" id="IPR003691">
    <property type="entry name" value="FluC"/>
</dbReference>
<comment type="catalytic activity">
    <reaction evidence="8">
        <text>fluoride(in) = fluoride(out)</text>
        <dbReference type="Rhea" id="RHEA:76159"/>
        <dbReference type="ChEBI" id="CHEBI:17051"/>
    </reaction>
    <physiologicalReaction direction="left-to-right" evidence="8">
        <dbReference type="Rhea" id="RHEA:76160"/>
    </physiologicalReaction>
</comment>